<proteinExistence type="predicted"/>
<dbReference type="SUPFAM" id="SSF53448">
    <property type="entry name" value="Nucleotide-diphospho-sugar transferases"/>
    <property type="match status" value="1"/>
</dbReference>
<sequence>MKYIVLVVIYNQRLAEGATLVSLERSLPEALREHSSLVVWNNGPSLLEASDIEAFRSASRWKSITIENRTDNLPLSMVYNRIVQMDAERFVFFDHDTEVTESYWQALESQPSLDVLAPRIWGQQVCHYPKQDKQAVFTEQPLDAQGLVTITSGMALSRRLLTALAEQEGKAFDERFALYGVDVSLFVRIQRLAQKHPVAAGCYGDLQHSLSELEQESEQISVFRDLEKFYVAILLRLHYKGVSRLKVLRYMGRQLLGKRRHLIRYTPSLLRCLVHGKHPRAL</sequence>
<keyword evidence="1" id="KW-0808">Transferase</keyword>
<comment type="caution">
    <text evidence="1">The sequence shown here is derived from an EMBL/GenBank/DDBJ whole genome shotgun (WGS) entry which is preliminary data.</text>
</comment>
<dbReference type="GO" id="GO:0016740">
    <property type="term" value="F:transferase activity"/>
    <property type="evidence" value="ECO:0007669"/>
    <property type="project" value="UniProtKB-KW"/>
</dbReference>
<gene>
    <name evidence="1" type="ORF">DN820_05575</name>
</gene>
<keyword evidence="2" id="KW-1185">Reference proteome</keyword>
<accession>A0A5R9QH59</accession>
<dbReference type="Proteomes" id="UP000306753">
    <property type="component" value="Unassembled WGS sequence"/>
</dbReference>
<evidence type="ECO:0000313" key="1">
    <source>
        <dbReference type="EMBL" id="TLX64511.1"/>
    </source>
</evidence>
<dbReference type="OrthoDB" id="5829996at2"/>
<dbReference type="InterPro" id="IPR029044">
    <property type="entry name" value="Nucleotide-diphossugar_trans"/>
</dbReference>
<dbReference type="EMBL" id="QLAG01000005">
    <property type="protein sequence ID" value="TLX64511.1"/>
    <property type="molecule type" value="Genomic_DNA"/>
</dbReference>
<organism evidence="1 2">
    <name type="scientific">Stutzerimonas nosocomialis</name>
    <dbReference type="NCBI Taxonomy" id="1056496"/>
    <lineage>
        <taxon>Bacteria</taxon>
        <taxon>Pseudomonadati</taxon>
        <taxon>Pseudomonadota</taxon>
        <taxon>Gammaproteobacteria</taxon>
        <taxon>Pseudomonadales</taxon>
        <taxon>Pseudomonadaceae</taxon>
        <taxon>Stutzerimonas</taxon>
    </lineage>
</organism>
<dbReference type="AlphaFoldDB" id="A0A5R9QH59"/>
<reference evidence="1 2" key="1">
    <citation type="journal article" date="2017" name="Eur. J. Clin. Microbiol. Infect. Dis.">
        <title>Uncommonly isolated clinical Pseudomonas: identification and phylogenetic assignation.</title>
        <authorList>
            <person name="Mulet M."/>
            <person name="Gomila M."/>
            <person name="Ramirez A."/>
            <person name="Cardew S."/>
            <person name="Moore E.R."/>
            <person name="Lalucat J."/>
            <person name="Garcia-Valdes E."/>
        </authorList>
    </citation>
    <scope>NUCLEOTIDE SEQUENCE [LARGE SCALE GENOMIC DNA]</scope>
    <source>
        <strain evidence="1 2">SD129</strain>
    </source>
</reference>
<protein>
    <submittedName>
        <fullName evidence="1">Glycosyl transferase</fullName>
    </submittedName>
</protein>
<evidence type="ECO:0000313" key="2">
    <source>
        <dbReference type="Proteomes" id="UP000306753"/>
    </source>
</evidence>
<dbReference type="RefSeq" id="WP_138408317.1">
    <property type="nucleotide sequence ID" value="NZ_QLAE01000013.1"/>
</dbReference>
<name>A0A5R9QH59_9GAMM</name>